<sequence length="39" mass="4119">MSEVADAHGWTVAVTDSEGGGARFEFRGVARPNRPTAES</sequence>
<organism evidence="2 3">
    <name type="scientific">Halobacterium litoreum</name>
    <dbReference type="NCBI Taxonomy" id="2039234"/>
    <lineage>
        <taxon>Archaea</taxon>
        <taxon>Methanobacteriati</taxon>
        <taxon>Methanobacteriota</taxon>
        <taxon>Stenosarchaea group</taxon>
        <taxon>Halobacteria</taxon>
        <taxon>Halobacteriales</taxon>
        <taxon>Halobacteriaceae</taxon>
        <taxon>Halobacterium</taxon>
    </lineage>
</organism>
<reference evidence="2 3" key="1">
    <citation type="journal article" date="2019" name="Int. J. Syst. Evol. Microbiol.">
        <title>The Global Catalogue of Microorganisms (GCM) 10K type strain sequencing project: providing services to taxonomists for standard genome sequencing and annotation.</title>
        <authorList>
            <consortium name="The Broad Institute Genomics Platform"/>
            <consortium name="The Broad Institute Genome Sequencing Center for Infectious Disease"/>
            <person name="Wu L."/>
            <person name="Ma J."/>
        </authorList>
    </citation>
    <scope>NUCLEOTIDE SEQUENCE [LARGE SCALE GENOMIC DNA]</scope>
    <source>
        <strain evidence="2 3">CGMCC 1.12562</strain>
    </source>
</reference>
<dbReference type="RefSeq" id="WP_390226313.1">
    <property type="nucleotide sequence ID" value="NZ_JBHRWN010000002.1"/>
</dbReference>
<evidence type="ECO:0000313" key="2">
    <source>
        <dbReference type="EMBL" id="MFC3478882.1"/>
    </source>
</evidence>
<dbReference type="AlphaFoldDB" id="A0ABD5NIR0"/>
<comment type="caution">
    <text evidence="2">The sequence shown here is derived from an EMBL/GenBank/DDBJ whole genome shotgun (WGS) entry which is preliminary data.</text>
</comment>
<accession>A0ABD5NIR0</accession>
<dbReference type="Proteomes" id="UP001595660">
    <property type="component" value="Unassembled WGS sequence"/>
</dbReference>
<keyword evidence="3" id="KW-1185">Reference proteome</keyword>
<evidence type="ECO:0000313" key="3">
    <source>
        <dbReference type="Proteomes" id="UP001595660"/>
    </source>
</evidence>
<feature type="region of interest" description="Disordered" evidence="1">
    <location>
        <begin position="17"/>
        <end position="39"/>
    </location>
</feature>
<evidence type="ECO:0000256" key="1">
    <source>
        <dbReference type="SAM" id="MobiDB-lite"/>
    </source>
</evidence>
<name>A0ABD5NIR0_9EURY</name>
<proteinExistence type="predicted"/>
<gene>
    <name evidence="2" type="ORF">ACFOKC_14215</name>
</gene>
<protein>
    <submittedName>
        <fullName evidence="2">Uncharacterized protein</fullName>
    </submittedName>
</protein>
<dbReference type="EMBL" id="JBHRWN010000002">
    <property type="protein sequence ID" value="MFC3478882.1"/>
    <property type="molecule type" value="Genomic_DNA"/>
</dbReference>